<sequence precursor="true">MLQRAVLTLVLLMLAWQAHAVLTIEIEEAETQATPVAILPFQGEAEAPQKLSEIVGFDMRRSGKFRALPVDQLPELPLAPGQIHFEQWRDSGSDVLLMGKIAHNVDGTWRVEATLVDLLRRSVLFARVWPSVKTRQLSRVAHQISDRMYEELTGIPGAFDTRIAYVVKQGEGKARRFLLNVSDSDGLNEQTVLRSYEAIMSPDWSPDGRKLAYVSFENGRSEVFVQNLFTGKREKVASFKGINGAPAWSPDGRKLAFTTSKDGNAEIYILDLATRKLQRLTRNPAIDTEPCWAPNGRSIYFTSDRRGKPQIFQVFLDTGETRRVTFEGTYNATPTITPDGRYLAMVTSVPGVGMHIGLLDLYSNEFRILTRTFLDESPSFAPNGDMLIYAMNKDNRGMLAVVSVDGGASQILRVKAGEVREPDWGPYMDQIKGADK</sequence>
<comment type="function">
    <text evidence="5">Part of the Tol-Pal system, which plays a role in outer membrane invagination during cell division and is important for maintaining outer membrane integrity.</text>
</comment>
<organism evidence="7 8">
    <name type="scientific">Sulfurivirga caldicuralii</name>
    <dbReference type="NCBI Taxonomy" id="364032"/>
    <lineage>
        <taxon>Bacteria</taxon>
        <taxon>Pseudomonadati</taxon>
        <taxon>Pseudomonadota</taxon>
        <taxon>Gammaproteobacteria</taxon>
        <taxon>Thiotrichales</taxon>
        <taxon>Piscirickettsiaceae</taxon>
        <taxon>Sulfurivirga</taxon>
    </lineage>
</organism>
<keyword evidence="8" id="KW-1185">Reference proteome</keyword>
<comment type="similarity">
    <text evidence="2 5">Belongs to the TolB family.</text>
</comment>
<proteinExistence type="inferred from homology"/>
<feature type="signal peptide" evidence="5">
    <location>
        <begin position="1"/>
        <end position="20"/>
    </location>
</feature>
<evidence type="ECO:0000256" key="2">
    <source>
        <dbReference type="ARBA" id="ARBA00009820"/>
    </source>
</evidence>
<dbReference type="EMBL" id="FSRE01000002">
    <property type="protein sequence ID" value="SIN85291.1"/>
    <property type="molecule type" value="Genomic_DNA"/>
</dbReference>
<reference evidence="7 8" key="1">
    <citation type="submission" date="2016-11" db="EMBL/GenBank/DDBJ databases">
        <authorList>
            <person name="Jaros S."/>
            <person name="Januszkiewicz K."/>
            <person name="Wedrychowicz H."/>
        </authorList>
    </citation>
    <scope>NUCLEOTIDE SEQUENCE [LARGE SCALE GENOMIC DNA]</scope>
    <source>
        <strain evidence="7 8">DSM 17737</strain>
    </source>
</reference>
<evidence type="ECO:0000259" key="6">
    <source>
        <dbReference type="Pfam" id="PF04052"/>
    </source>
</evidence>
<dbReference type="InterPro" id="IPR014167">
    <property type="entry name" value="Tol-Pal_TolB"/>
</dbReference>
<evidence type="ECO:0000256" key="4">
    <source>
        <dbReference type="ARBA" id="ARBA00022764"/>
    </source>
</evidence>
<protein>
    <recommendedName>
        <fullName evidence="5">Tol-Pal system protein TolB</fullName>
    </recommendedName>
</protein>
<dbReference type="PANTHER" id="PTHR36842">
    <property type="entry name" value="PROTEIN TOLB HOMOLOG"/>
    <property type="match status" value="1"/>
</dbReference>
<feature type="domain" description="TolB N-terminal" evidence="6">
    <location>
        <begin position="22"/>
        <end position="121"/>
    </location>
</feature>
<feature type="chain" id="PRO_5013406742" description="Tol-Pal system protein TolB" evidence="5">
    <location>
        <begin position="21"/>
        <end position="436"/>
    </location>
</feature>
<comment type="subunit">
    <text evidence="5">The Tol-Pal system is composed of five core proteins: the inner membrane proteins TolA, TolQ and TolR, the periplasmic protein TolB and the outer membrane protein Pal. They form a network linking the inner and outer membranes and the peptidoglycan layer.</text>
</comment>
<dbReference type="Proteomes" id="UP000198461">
    <property type="component" value="Unassembled WGS sequence"/>
</dbReference>
<dbReference type="Pfam" id="PF04052">
    <property type="entry name" value="TolB_N"/>
    <property type="match status" value="1"/>
</dbReference>
<evidence type="ECO:0000313" key="7">
    <source>
        <dbReference type="EMBL" id="SIN85291.1"/>
    </source>
</evidence>
<dbReference type="SUPFAM" id="SSF69304">
    <property type="entry name" value="Tricorn protease N-terminal domain"/>
    <property type="match status" value="1"/>
</dbReference>
<comment type="subcellular location">
    <subcellularLocation>
        <location evidence="1 5">Periplasm</location>
    </subcellularLocation>
</comment>
<dbReference type="Pfam" id="PF07676">
    <property type="entry name" value="PD40"/>
    <property type="match status" value="5"/>
</dbReference>
<keyword evidence="5" id="KW-0132">Cell division</keyword>
<dbReference type="Gene3D" id="3.40.50.10070">
    <property type="entry name" value="TolB, N-terminal domain"/>
    <property type="match status" value="1"/>
</dbReference>
<keyword evidence="3 5" id="KW-0732">Signal</keyword>
<keyword evidence="4 5" id="KW-0574">Periplasm</keyword>
<dbReference type="GO" id="GO:0051301">
    <property type="term" value="P:cell division"/>
    <property type="evidence" value="ECO:0007669"/>
    <property type="project" value="UniProtKB-UniRule"/>
</dbReference>
<name>A0A1N6EQS0_9GAMM</name>
<evidence type="ECO:0000256" key="5">
    <source>
        <dbReference type="HAMAP-Rule" id="MF_00671"/>
    </source>
</evidence>
<dbReference type="GO" id="GO:0017038">
    <property type="term" value="P:protein import"/>
    <property type="evidence" value="ECO:0007669"/>
    <property type="project" value="InterPro"/>
</dbReference>
<dbReference type="RefSeq" id="WP_074201032.1">
    <property type="nucleotide sequence ID" value="NZ_FSRE01000002.1"/>
</dbReference>
<dbReference type="InterPro" id="IPR011659">
    <property type="entry name" value="WD40"/>
</dbReference>
<dbReference type="AlphaFoldDB" id="A0A1N6EQS0"/>
<dbReference type="PANTHER" id="PTHR36842:SF1">
    <property type="entry name" value="PROTEIN TOLB"/>
    <property type="match status" value="1"/>
</dbReference>
<dbReference type="SUPFAM" id="SSF52964">
    <property type="entry name" value="TolB, N-terminal domain"/>
    <property type="match status" value="1"/>
</dbReference>
<dbReference type="HAMAP" id="MF_00671">
    <property type="entry name" value="TolB"/>
    <property type="match status" value="1"/>
</dbReference>
<accession>A0A1N6EQS0</accession>
<dbReference type="InterPro" id="IPR007195">
    <property type="entry name" value="TolB_N"/>
</dbReference>
<dbReference type="GO" id="GO:0042597">
    <property type="term" value="C:periplasmic space"/>
    <property type="evidence" value="ECO:0007669"/>
    <property type="project" value="UniProtKB-SubCell"/>
</dbReference>
<dbReference type="InterPro" id="IPR011042">
    <property type="entry name" value="6-blade_b-propeller_TolB-like"/>
</dbReference>
<dbReference type="STRING" id="364032.SAMN05443662_0720"/>
<evidence type="ECO:0000256" key="3">
    <source>
        <dbReference type="ARBA" id="ARBA00022729"/>
    </source>
</evidence>
<gene>
    <name evidence="5" type="primary">tolB</name>
    <name evidence="7" type="ORF">SAMN05443662_0720</name>
</gene>
<keyword evidence="5" id="KW-0131">Cell cycle</keyword>
<evidence type="ECO:0000313" key="8">
    <source>
        <dbReference type="Proteomes" id="UP000198461"/>
    </source>
</evidence>
<evidence type="ECO:0000256" key="1">
    <source>
        <dbReference type="ARBA" id="ARBA00004418"/>
    </source>
</evidence>
<dbReference type="OrthoDB" id="9802240at2"/>
<dbReference type="Gene3D" id="2.120.10.30">
    <property type="entry name" value="TolB, C-terminal domain"/>
    <property type="match status" value="1"/>
</dbReference>
<dbReference type="NCBIfam" id="TIGR02800">
    <property type="entry name" value="propeller_TolB"/>
    <property type="match status" value="1"/>
</dbReference>